<dbReference type="RefSeq" id="XP_022774806.1">
    <property type="nucleotide sequence ID" value="XM_022919071.1"/>
</dbReference>
<evidence type="ECO:0000256" key="13">
    <source>
        <dbReference type="ARBA" id="ARBA00022989"/>
    </source>
</evidence>
<evidence type="ECO:0000256" key="3">
    <source>
        <dbReference type="ARBA" id="ARBA00012513"/>
    </source>
</evidence>
<dbReference type="InterPro" id="IPR000719">
    <property type="entry name" value="Prot_kinase_dom"/>
</dbReference>
<gene>
    <name evidence="23" type="primary">LOC111316870</name>
</gene>
<keyword evidence="5" id="KW-0433">Leucine-rich repeat</keyword>
<dbReference type="PROSITE" id="PS00107">
    <property type="entry name" value="PROTEIN_KINASE_ATP"/>
    <property type="match status" value="1"/>
</dbReference>
<dbReference type="InterPro" id="IPR008271">
    <property type="entry name" value="Ser/Thr_kinase_AS"/>
</dbReference>
<dbReference type="InterPro" id="IPR050647">
    <property type="entry name" value="Plant_LRR-RLKs"/>
</dbReference>
<keyword evidence="16" id="KW-0325">Glycoprotein</keyword>
<keyword evidence="8" id="KW-0732">Signal</keyword>
<comment type="catalytic activity">
    <reaction evidence="18">
        <text>L-seryl-[protein] + ATP = O-phospho-L-seryl-[protein] + ADP + H(+)</text>
        <dbReference type="Rhea" id="RHEA:17989"/>
        <dbReference type="Rhea" id="RHEA-COMP:9863"/>
        <dbReference type="Rhea" id="RHEA-COMP:11604"/>
        <dbReference type="ChEBI" id="CHEBI:15378"/>
        <dbReference type="ChEBI" id="CHEBI:29999"/>
        <dbReference type="ChEBI" id="CHEBI:30616"/>
        <dbReference type="ChEBI" id="CHEBI:83421"/>
        <dbReference type="ChEBI" id="CHEBI:456216"/>
        <dbReference type="EC" id="2.7.11.1"/>
    </reaction>
</comment>
<comment type="similarity">
    <text evidence="2">Belongs to the protein kinase superfamily. Ser/Thr protein kinase family.</text>
</comment>
<evidence type="ECO:0000256" key="2">
    <source>
        <dbReference type="ARBA" id="ARBA00008684"/>
    </source>
</evidence>
<dbReference type="Pfam" id="PF13855">
    <property type="entry name" value="LRR_8"/>
    <property type="match status" value="1"/>
</dbReference>
<dbReference type="FunFam" id="3.30.200.20:FF:000015">
    <property type="entry name" value="Somatic embryogenesis receptor kinase 1"/>
    <property type="match status" value="1"/>
</dbReference>
<evidence type="ECO:0000256" key="5">
    <source>
        <dbReference type="ARBA" id="ARBA00022614"/>
    </source>
</evidence>
<dbReference type="Gene3D" id="1.10.510.10">
    <property type="entry name" value="Transferase(Phosphotransferase) domain 1"/>
    <property type="match status" value="1"/>
</dbReference>
<protein>
    <recommendedName>
        <fullName evidence="3">non-specific serine/threonine protein kinase</fullName>
        <ecNumber evidence="3">2.7.11.1</ecNumber>
    </recommendedName>
</protein>
<feature type="binding site" evidence="19">
    <location>
        <position position="402"/>
    </location>
    <ligand>
        <name>ATP</name>
        <dbReference type="ChEBI" id="CHEBI:30616"/>
    </ligand>
</feature>
<dbReference type="InterPro" id="IPR013210">
    <property type="entry name" value="LRR_N_plant-typ"/>
</dbReference>
<evidence type="ECO:0000256" key="15">
    <source>
        <dbReference type="ARBA" id="ARBA00023170"/>
    </source>
</evidence>
<dbReference type="GO" id="GO:0016020">
    <property type="term" value="C:membrane"/>
    <property type="evidence" value="ECO:0007669"/>
    <property type="project" value="UniProtKB-SubCell"/>
</dbReference>
<keyword evidence="22" id="KW-1185">Reference proteome</keyword>
<dbReference type="Pfam" id="PF00560">
    <property type="entry name" value="LRR_1"/>
    <property type="match status" value="1"/>
</dbReference>
<dbReference type="PANTHER" id="PTHR48056">
    <property type="entry name" value="LRR RECEPTOR-LIKE SERINE/THREONINE-PROTEIN KINASE-RELATED"/>
    <property type="match status" value="1"/>
</dbReference>
<evidence type="ECO:0000256" key="9">
    <source>
        <dbReference type="ARBA" id="ARBA00022737"/>
    </source>
</evidence>
<evidence type="ECO:0000256" key="17">
    <source>
        <dbReference type="ARBA" id="ARBA00047899"/>
    </source>
</evidence>
<feature type="domain" description="Protein kinase" evidence="21">
    <location>
        <begin position="374"/>
        <end position="657"/>
    </location>
</feature>
<keyword evidence="10 19" id="KW-0547">Nucleotide-binding</keyword>
<keyword evidence="9" id="KW-0677">Repeat</keyword>
<dbReference type="Gene3D" id="3.30.200.20">
    <property type="entry name" value="Phosphorylase Kinase, domain 1"/>
    <property type="match status" value="1"/>
</dbReference>
<keyword evidence="11" id="KW-0418">Kinase</keyword>
<dbReference type="PROSITE" id="PS00108">
    <property type="entry name" value="PROTEIN_KINASE_ST"/>
    <property type="match status" value="1"/>
</dbReference>
<dbReference type="PROSITE" id="PS51450">
    <property type="entry name" value="LRR"/>
    <property type="match status" value="1"/>
</dbReference>
<dbReference type="InterPro" id="IPR001611">
    <property type="entry name" value="Leu-rich_rpt"/>
</dbReference>
<dbReference type="EC" id="2.7.11.1" evidence="3"/>
<proteinExistence type="inferred from homology"/>
<keyword evidence="13 20" id="KW-1133">Transmembrane helix</keyword>
<dbReference type="SMART" id="SM00220">
    <property type="entry name" value="S_TKc"/>
    <property type="match status" value="1"/>
</dbReference>
<dbReference type="InterPro" id="IPR001245">
    <property type="entry name" value="Ser-Thr/Tyr_kinase_cat_dom"/>
</dbReference>
<dbReference type="FunFam" id="3.80.10.10:FF:000129">
    <property type="entry name" value="Leucine-rich repeat receptor-like kinase"/>
    <property type="match status" value="1"/>
</dbReference>
<evidence type="ECO:0000256" key="18">
    <source>
        <dbReference type="ARBA" id="ARBA00048679"/>
    </source>
</evidence>
<evidence type="ECO:0000259" key="21">
    <source>
        <dbReference type="PROSITE" id="PS50011"/>
    </source>
</evidence>
<dbReference type="PANTHER" id="PTHR48056:SF81">
    <property type="entry name" value="RECEPTOR PROTEIN-TYROSINE KINASE CEPR1"/>
    <property type="match status" value="1"/>
</dbReference>
<dbReference type="GeneID" id="111316870"/>
<dbReference type="Proteomes" id="UP000515121">
    <property type="component" value="Unplaced"/>
</dbReference>
<evidence type="ECO:0000256" key="19">
    <source>
        <dbReference type="PROSITE-ProRule" id="PRU10141"/>
    </source>
</evidence>
<keyword evidence="7 20" id="KW-0812">Transmembrane</keyword>
<dbReference type="Pfam" id="PF07714">
    <property type="entry name" value="PK_Tyr_Ser-Thr"/>
    <property type="match status" value="1"/>
</dbReference>
<dbReference type="KEGG" id="dzi:111316870"/>
<dbReference type="SUPFAM" id="SSF52058">
    <property type="entry name" value="L domain-like"/>
    <property type="match status" value="1"/>
</dbReference>
<dbReference type="InterPro" id="IPR017441">
    <property type="entry name" value="Protein_kinase_ATP_BS"/>
</dbReference>
<feature type="transmembrane region" description="Helical" evidence="20">
    <location>
        <begin position="309"/>
        <end position="330"/>
    </location>
</feature>
<keyword evidence="14 20" id="KW-0472">Membrane</keyword>
<dbReference type="Pfam" id="PF08263">
    <property type="entry name" value="LRRNT_2"/>
    <property type="match status" value="1"/>
</dbReference>
<evidence type="ECO:0000313" key="22">
    <source>
        <dbReference type="Proteomes" id="UP000515121"/>
    </source>
</evidence>
<name>A0A6P6BCK0_DURZI</name>
<dbReference type="SMART" id="SM00369">
    <property type="entry name" value="LRR_TYP"/>
    <property type="match status" value="3"/>
</dbReference>
<evidence type="ECO:0000256" key="4">
    <source>
        <dbReference type="ARBA" id="ARBA00022527"/>
    </source>
</evidence>
<dbReference type="GO" id="GO:0005524">
    <property type="term" value="F:ATP binding"/>
    <property type="evidence" value="ECO:0007669"/>
    <property type="project" value="UniProtKB-UniRule"/>
</dbReference>
<evidence type="ECO:0000256" key="14">
    <source>
        <dbReference type="ARBA" id="ARBA00023136"/>
    </source>
</evidence>
<evidence type="ECO:0000256" key="11">
    <source>
        <dbReference type="ARBA" id="ARBA00022777"/>
    </source>
</evidence>
<dbReference type="PROSITE" id="PS50011">
    <property type="entry name" value="PROTEIN_KINASE_DOM"/>
    <property type="match status" value="1"/>
</dbReference>
<dbReference type="AlphaFoldDB" id="A0A6P6BCK0"/>
<dbReference type="OrthoDB" id="1866136at2759"/>
<evidence type="ECO:0000256" key="1">
    <source>
        <dbReference type="ARBA" id="ARBA00004479"/>
    </source>
</evidence>
<dbReference type="PRINTS" id="PR00019">
    <property type="entry name" value="LEURICHRPT"/>
</dbReference>
<dbReference type="GO" id="GO:0004674">
    <property type="term" value="F:protein serine/threonine kinase activity"/>
    <property type="evidence" value="ECO:0007669"/>
    <property type="project" value="UniProtKB-KW"/>
</dbReference>
<dbReference type="Gene3D" id="3.80.10.10">
    <property type="entry name" value="Ribonuclease Inhibitor"/>
    <property type="match status" value="1"/>
</dbReference>
<reference evidence="23" key="1">
    <citation type="submission" date="2025-08" db="UniProtKB">
        <authorList>
            <consortium name="RefSeq"/>
        </authorList>
    </citation>
    <scope>IDENTIFICATION</scope>
    <source>
        <tissue evidence="23">Fruit stalk</tissue>
    </source>
</reference>
<evidence type="ECO:0000313" key="23">
    <source>
        <dbReference type="RefSeq" id="XP_022774806.1"/>
    </source>
</evidence>
<dbReference type="InterPro" id="IPR011009">
    <property type="entry name" value="Kinase-like_dom_sf"/>
</dbReference>
<keyword evidence="12 19" id="KW-0067">ATP-binding</keyword>
<dbReference type="InterPro" id="IPR003591">
    <property type="entry name" value="Leu-rich_rpt_typical-subtyp"/>
</dbReference>
<dbReference type="InterPro" id="IPR032675">
    <property type="entry name" value="LRR_dom_sf"/>
</dbReference>
<keyword evidence="4" id="KW-0723">Serine/threonine-protein kinase</keyword>
<evidence type="ECO:0000256" key="7">
    <source>
        <dbReference type="ARBA" id="ARBA00022692"/>
    </source>
</evidence>
<evidence type="ECO:0000256" key="10">
    <source>
        <dbReference type="ARBA" id="ARBA00022741"/>
    </source>
</evidence>
<comment type="subcellular location">
    <subcellularLocation>
        <location evidence="1">Membrane</location>
        <topology evidence="1">Single-pass type I membrane protein</topology>
    </subcellularLocation>
</comment>
<evidence type="ECO:0000256" key="20">
    <source>
        <dbReference type="SAM" id="Phobius"/>
    </source>
</evidence>
<evidence type="ECO:0000256" key="16">
    <source>
        <dbReference type="ARBA" id="ARBA00023180"/>
    </source>
</evidence>
<organism evidence="22 23">
    <name type="scientific">Durio zibethinus</name>
    <name type="common">Durian</name>
    <dbReference type="NCBI Taxonomy" id="66656"/>
    <lineage>
        <taxon>Eukaryota</taxon>
        <taxon>Viridiplantae</taxon>
        <taxon>Streptophyta</taxon>
        <taxon>Embryophyta</taxon>
        <taxon>Tracheophyta</taxon>
        <taxon>Spermatophyta</taxon>
        <taxon>Magnoliopsida</taxon>
        <taxon>eudicotyledons</taxon>
        <taxon>Gunneridae</taxon>
        <taxon>Pentapetalae</taxon>
        <taxon>rosids</taxon>
        <taxon>malvids</taxon>
        <taxon>Malvales</taxon>
        <taxon>Malvaceae</taxon>
        <taxon>Helicteroideae</taxon>
        <taxon>Durio</taxon>
    </lineage>
</organism>
<sequence>MTDWPLDCSCHLSEFLSLFLLIKSSARWGPCTKNITHFTLSWVLFVAHHHVLIISIYSTSCCHLVHFFVFTWFPGFAAALMASKSCVERLLGPSSWENKGSCNFEAFPKWHALKLITIWLLLLCIKFSYSSKQPDVEGEALIELLKVLNDSRGHITDWNDFFVSPCVSWSHVICRNKNVTTLNLASNEFSGTLSPSITKLKFLVNLDLQNNDLSGLLPDFLGEMLHLESLNLANNKFSGSIPANWGQLSNLKYLDLSSNNLTGRIPRQLFLVPTFNFTGTHLACGSSLEQPCISTTTSPVSTNRSKIRIVVTSASCAALILLSLGALFVFRYNQVHKLTRDVFVDVAGEDDLKFSFGQLRRFSWHEIQVATDNFNECNIIGQGGFGKVYKGVLSDNTKVAVKRLADYYSPGGEAAFQREVELISVAVHKNLLQLIGFCTTSSERILVYPFMQNLSVAYQLRDLKPGEKGLDWPMRKRVAFGAGHGLEYLHEHCNPKIIHRDLKAANILLDDNFEAVLGDFGLAKLVDSKLTHVTTQVRGTMGHIAPEYLSTGKSSEKTDVFGYGIMLLELVTGQRAIDFARLEEEEDVLLLDHIKKLLRENRIDDIVDGNLKIYDPKEVETIVRVALLCTQSSPEDRPTMSEVVKMLEGVGLAERWAKWEELEQVRNREFLLFSHQFTWGEDSSVDQEAIQLSRAR</sequence>
<dbReference type="SUPFAM" id="SSF56112">
    <property type="entry name" value="Protein kinase-like (PK-like)"/>
    <property type="match status" value="1"/>
</dbReference>
<accession>A0A6P6BCK0</accession>
<comment type="catalytic activity">
    <reaction evidence="17">
        <text>L-threonyl-[protein] + ATP = O-phospho-L-threonyl-[protein] + ADP + H(+)</text>
        <dbReference type="Rhea" id="RHEA:46608"/>
        <dbReference type="Rhea" id="RHEA-COMP:11060"/>
        <dbReference type="Rhea" id="RHEA-COMP:11605"/>
        <dbReference type="ChEBI" id="CHEBI:15378"/>
        <dbReference type="ChEBI" id="CHEBI:30013"/>
        <dbReference type="ChEBI" id="CHEBI:30616"/>
        <dbReference type="ChEBI" id="CHEBI:61977"/>
        <dbReference type="ChEBI" id="CHEBI:456216"/>
        <dbReference type="EC" id="2.7.11.1"/>
    </reaction>
</comment>
<evidence type="ECO:0000256" key="6">
    <source>
        <dbReference type="ARBA" id="ARBA00022679"/>
    </source>
</evidence>
<evidence type="ECO:0000256" key="8">
    <source>
        <dbReference type="ARBA" id="ARBA00022729"/>
    </source>
</evidence>
<evidence type="ECO:0000256" key="12">
    <source>
        <dbReference type="ARBA" id="ARBA00022840"/>
    </source>
</evidence>
<dbReference type="FunFam" id="1.10.510.10:FF:000016">
    <property type="entry name" value="Somatic embryogenesis receptor-like kinase 1"/>
    <property type="match status" value="1"/>
</dbReference>
<keyword evidence="6" id="KW-0808">Transferase</keyword>
<keyword evidence="15" id="KW-0675">Receptor</keyword>